<name>A0ABV0JCE4_9CYAN</name>
<organism evidence="1 2">
    <name type="scientific">Trichocoleus desertorum GB2-A4</name>
    <dbReference type="NCBI Taxonomy" id="2933944"/>
    <lineage>
        <taxon>Bacteria</taxon>
        <taxon>Bacillati</taxon>
        <taxon>Cyanobacteriota</taxon>
        <taxon>Cyanophyceae</taxon>
        <taxon>Leptolyngbyales</taxon>
        <taxon>Trichocoleusaceae</taxon>
        <taxon>Trichocoleus</taxon>
    </lineage>
</organism>
<evidence type="ECO:0000313" key="2">
    <source>
        <dbReference type="Proteomes" id="UP001464891"/>
    </source>
</evidence>
<reference evidence="1 2" key="1">
    <citation type="submission" date="2022-04" db="EMBL/GenBank/DDBJ databases">
        <title>Positive selection, recombination, and allopatry shape intraspecific diversity of widespread and dominant cyanobacteria.</title>
        <authorList>
            <person name="Wei J."/>
            <person name="Shu W."/>
            <person name="Hu C."/>
        </authorList>
    </citation>
    <scope>NUCLEOTIDE SEQUENCE [LARGE SCALE GENOMIC DNA]</scope>
    <source>
        <strain evidence="1 2">GB2-A4</strain>
    </source>
</reference>
<proteinExistence type="predicted"/>
<sequence>MTRFFPCSYLGTDIELTDEREQHIIQTHPGTLPEYLEQLSITLVDPDLIRQSERDENALLFSKWFDTIRTGRYFIVVTVTDTSSVRYWIVTAYTARKLTGGQVIWKKS</sequence>
<keyword evidence="2" id="KW-1185">Reference proteome</keyword>
<comment type="caution">
    <text evidence="1">The sequence shown here is derived from an EMBL/GenBank/DDBJ whole genome shotgun (WGS) entry which is preliminary data.</text>
</comment>
<dbReference type="EMBL" id="JAMPKM010000014">
    <property type="protein sequence ID" value="MEP0819459.1"/>
    <property type="molecule type" value="Genomic_DNA"/>
</dbReference>
<evidence type="ECO:0008006" key="3">
    <source>
        <dbReference type="Google" id="ProtNLM"/>
    </source>
</evidence>
<dbReference type="Proteomes" id="UP001464891">
    <property type="component" value="Unassembled WGS sequence"/>
</dbReference>
<gene>
    <name evidence="1" type="ORF">NC998_20365</name>
</gene>
<accession>A0ABV0JCE4</accession>
<protein>
    <recommendedName>
        <fullName evidence="3">Phage-Barnase-EndoU-ColicinE5/D-RelE like nuclease 2 domain-containing protein</fullName>
    </recommendedName>
</protein>
<dbReference type="RefSeq" id="WP_190440214.1">
    <property type="nucleotide sequence ID" value="NZ_JAMPKM010000014.1"/>
</dbReference>
<evidence type="ECO:0000313" key="1">
    <source>
        <dbReference type="EMBL" id="MEP0819459.1"/>
    </source>
</evidence>